<dbReference type="AlphaFoldDB" id="A0A392V684"/>
<dbReference type="Proteomes" id="UP000265520">
    <property type="component" value="Unassembled WGS sequence"/>
</dbReference>
<proteinExistence type="predicted"/>
<evidence type="ECO:0000313" key="3">
    <source>
        <dbReference type="Proteomes" id="UP000265520"/>
    </source>
</evidence>
<dbReference type="Pfam" id="PF25597">
    <property type="entry name" value="SH3_retrovirus"/>
    <property type="match status" value="1"/>
</dbReference>
<comment type="caution">
    <text evidence="2">The sequence shown here is derived from an EMBL/GenBank/DDBJ whole genome shotgun (WGS) entry which is preliminary data.</text>
</comment>
<feature type="non-terminal residue" evidence="2">
    <location>
        <position position="73"/>
    </location>
</feature>
<name>A0A392V684_9FABA</name>
<dbReference type="EMBL" id="LXQA011074005">
    <property type="protein sequence ID" value="MCI83727.1"/>
    <property type="molecule type" value="Genomic_DNA"/>
</dbReference>
<feature type="domain" description="Retroviral polymerase SH3-like" evidence="1">
    <location>
        <begin position="1"/>
        <end position="45"/>
    </location>
</feature>
<reference evidence="2 3" key="1">
    <citation type="journal article" date="2018" name="Front. Plant Sci.">
        <title>Red Clover (Trifolium pratense) and Zigzag Clover (T. medium) - A Picture of Genomic Similarities and Differences.</title>
        <authorList>
            <person name="Dluhosova J."/>
            <person name="Istvanek J."/>
            <person name="Nedelnik J."/>
            <person name="Repkova J."/>
        </authorList>
    </citation>
    <scope>NUCLEOTIDE SEQUENCE [LARGE SCALE GENOMIC DNA]</scope>
    <source>
        <strain evidence="3">cv. 10/8</strain>
        <tissue evidence="2">Leaf</tissue>
    </source>
</reference>
<keyword evidence="3" id="KW-1185">Reference proteome</keyword>
<dbReference type="InterPro" id="IPR057670">
    <property type="entry name" value="SH3_retrovirus"/>
</dbReference>
<organism evidence="2 3">
    <name type="scientific">Trifolium medium</name>
    <dbReference type="NCBI Taxonomy" id="97028"/>
    <lineage>
        <taxon>Eukaryota</taxon>
        <taxon>Viridiplantae</taxon>
        <taxon>Streptophyta</taxon>
        <taxon>Embryophyta</taxon>
        <taxon>Tracheophyta</taxon>
        <taxon>Spermatophyta</taxon>
        <taxon>Magnoliopsida</taxon>
        <taxon>eudicotyledons</taxon>
        <taxon>Gunneridae</taxon>
        <taxon>Pentapetalae</taxon>
        <taxon>rosids</taxon>
        <taxon>fabids</taxon>
        <taxon>Fabales</taxon>
        <taxon>Fabaceae</taxon>
        <taxon>Papilionoideae</taxon>
        <taxon>50 kb inversion clade</taxon>
        <taxon>NPAAA clade</taxon>
        <taxon>Hologalegina</taxon>
        <taxon>IRL clade</taxon>
        <taxon>Trifolieae</taxon>
        <taxon>Trifolium</taxon>
    </lineage>
</organism>
<sequence>AVKCVFIGYPEGVKGYKLWKIEPGGSKFIISKDVTFDETQMGMKCKDLEKRPETGVEKIQFEVEPSTDEREKE</sequence>
<evidence type="ECO:0000313" key="2">
    <source>
        <dbReference type="EMBL" id="MCI83727.1"/>
    </source>
</evidence>
<feature type="non-terminal residue" evidence="2">
    <location>
        <position position="1"/>
    </location>
</feature>
<evidence type="ECO:0000259" key="1">
    <source>
        <dbReference type="Pfam" id="PF25597"/>
    </source>
</evidence>
<protein>
    <recommendedName>
        <fullName evidence="1">Retroviral polymerase SH3-like domain-containing protein</fullName>
    </recommendedName>
</protein>
<accession>A0A392V684</accession>